<feature type="transmembrane region" description="Helical" evidence="3">
    <location>
        <begin position="5"/>
        <end position="23"/>
    </location>
</feature>
<proteinExistence type="inferred from homology"/>
<keyword evidence="3" id="KW-1133">Transmembrane helix</keyword>
<dbReference type="CDD" id="cd14745">
    <property type="entry name" value="GH66"/>
    <property type="match status" value="1"/>
</dbReference>
<sequence length="587" mass="68291">MKKKILMLSLFIPILIFGLYNLFTFNKNEENILSREITALQTPKARYSPDEKVPITANLKEKVEGQLEVNYYHLGDLIDEETVPIQQSKEASWEWSPPSEDHKGYLVEVKLIQNDQVTEEETIAVDVSSSWDKFPRYGYLGDFHSMSENEMQEVIDRLNRHHINGIQFYDWHDTHHQPLKMENGEPAETWLDIANREVSLETIRNYIDRAHERNMNAMSYNLLYGALGQAEEDGVKTEWRLFKDQEQGEHDYHPLPEEWKSDVFLVDPGNEEWQQYINEEMENVFAHLPFNGWHIDQLGDRGDVYNVEGEQISLKESYLPFLYRASEQTGKEMVMNGVNQYGQAEIAQSSVPFLYTEVWEPYNGYEDLKNIIDENYRFSNGEKNTVLAAYMNYDLADENGKFNTPGVLMTDAVIFASGGVHIELGEHLLSKEYFPHKNLQITETLETSLTNYYDFIVAYENVLRDELFEKDVEVDARDQTNISHNPEQGALWTFSKGNENKTVVHLLNFENASHLEWNDSNGEQNEPALKEDVPLTLNMEEDVKRIWTASPDIQGGKPIDLEFYQENDEVSVQLPHLKYWSMLVVEH</sequence>
<dbReference type="EMBL" id="FNDU01000007">
    <property type="protein sequence ID" value="SDI43038.1"/>
    <property type="molecule type" value="Genomic_DNA"/>
</dbReference>
<keyword evidence="2" id="KW-0732">Signal</keyword>
<dbReference type="Gene3D" id="2.60.40.10">
    <property type="entry name" value="Immunoglobulins"/>
    <property type="match status" value="1"/>
</dbReference>
<evidence type="ECO:0000256" key="2">
    <source>
        <dbReference type="ARBA" id="ARBA00022729"/>
    </source>
</evidence>
<protein>
    <submittedName>
        <fullName evidence="4">Dextranase</fullName>
    </submittedName>
</protein>
<dbReference type="InterPro" id="IPR025092">
    <property type="entry name" value="Glyco_hydro_66"/>
</dbReference>
<accession>A0A1G8KHZ7</accession>
<dbReference type="AlphaFoldDB" id="A0A1G8KHZ7"/>
<organism evidence="4 5">
    <name type="scientific">Alteribacillus bidgolensis</name>
    <dbReference type="NCBI Taxonomy" id="930129"/>
    <lineage>
        <taxon>Bacteria</taxon>
        <taxon>Bacillati</taxon>
        <taxon>Bacillota</taxon>
        <taxon>Bacilli</taxon>
        <taxon>Bacillales</taxon>
        <taxon>Bacillaceae</taxon>
        <taxon>Alteribacillus</taxon>
    </lineage>
</organism>
<keyword evidence="5" id="KW-1185">Reference proteome</keyword>
<reference evidence="4 5" key="1">
    <citation type="submission" date="2016-10" db="EMBL/GenBank/DDBJ databases">
        <authorList>
            <person name="de Groot N.N."/>
        </authorList>
    </citation>
    <scope>NUCLEOTIDE SEQUENCE [LARGE SCALE GENOMIC DNA]</scope>
    <source>
        <strain evidence="5">P4B,CCM 7963,CECT 7998,DSM 25260,IBRC-M 10614,KCTC 13821</strain>
    </source>
</reference>
<evidence type="ECO:0000313" key="5">
    <source>
        <dbReference type="Proteomes" id="UP000199017"/>
    </source>
</evidence>
<dbReference type="STRING" id="930129.SAMN05216352_107239"/>
<dbReference type="Gene3D" id="2.60.40.1180">
    <property type="entry name" value="Golgi alpha-mannosidase II"/>
    <property type="match status" value="1"/>
</dbReference>
<evidence type="ECO:0000256" key="3">
    <source>
        <dbReference type="SAM" id="Phobius"/>
    </source>
</evidence>
<dbReference type="InterPro" id="IPR013783">
    <property type="entry name" value="Ig-like_fold"/>
</dbReference>
<dbReference type="OrthoDB" id="9778932at2"/>
<name>A0A1G8KHZ7_9BACI</name>
<evidence type="ECO:0000256" key="1">
    <source>
        <dbReference type="ARBA" id="ARBA00010837"/>
    </source>
</evidence>
<keyword evidence="3" id="KW-0472">Membrane</keyword>
<gene>
    <name evidence="4" type="ORF">SAMN05216352_107239</name>
</gene>
<dbReference type="Pfam" id="PF13199">
    <property type="entry name" value="Glyco_hydro_66"/>
    <property type="match status" value="1"/>
</dbReference>
<dbReference type="Gene3D" id="3.20.20.80">
    <property type="entry name" value="Glycosidases"/>
    <property type="match status" value="1"/>
</dbReference>
<dbReference type="RefSeq" id="WP_091585762.1">
    <property type="nucleotide sequence ID" value="NZ_FNDU01000007.1"/>
</dbReference>
<dbReference type="InterPro" id="IPR013780">
    <property type="entry name" value="Glyco_hydro_b"/>
</dbReference>
<dbReference type="Proteomes" id="UP000199017">
    <property type="component" value="Unassembled WGS sequence"/>
</dbReference>
<keyword evidence="3" id="KW-0812">Transmembrane</keyword>
<evidence type="ECO:0000313" key="4">
    <source>
        <dbReference type="EMBL" id="SDI43038.1"/>
    </source>
</evidence>
<comment type="similarity">
    <text evidence="1">Belongs to the glycosyl hydrolase 66 family.</text>
</comment>